<reference evidence="5 6" key="1">
    <citation type="submission" date="2018-09" db="EMBL/GenBank/DDBJ databases">
        <title>Genomic Encyclopedia of Archaeal and Bacterial Type Strains, Phase II (KMG-II): from individual species to whole genera.</title>
        <authorList>
            <person name="Goeker M."/>
        </authorList>
    </citation>
    <scope>NUCLEOTIDE SEQUENCE [LARGE SCALE GENOMIC DNA]</scope>
    <source>
        <strain evidence="5 6">DSM 27148</strain>
    </source>
</reference>
<dbReference type="SUPFAM" id="SSF51215">
    <property type="entry name" value="Regulatory protein AraC"/>
    <property type="match status" value="1"/>
</dbReference>
<dbReference type="Pfam" id="PF02311">
    <property type="entry name" value="AraC_binding"/>
    <property type="match status" value="1"/>
</dbReference>
<dbReference type="PROSITE" id="PS01124">
    <property type="entry name" value="HTH_ARAC_FAMILY_2"/>
    <property type="match status" value="1"/>
</dbReference>
<dbReference type="Pfam" id="PF12833">
    <property type="entry name" value="HTH_18"/>
    <property type="match status" value="1"/>
</dbReference>
<evidence type="ECO:0000313" key="5">
    <source>
        <dbReference type="EMBL" id="RKD91097.1"/>
    </source>
</evidence>
<dbReference type="InterPro" id="IPR014710">
    <property type="entry name" value="RmlC-like_jellyroll"/>
</dbReference>
<sequence length="293" mass="33779">MHTEIKTYGLVDKAGQPTDFILKDMGALYDSFGGQADRPHRHDYFTILLIEKAKGVHAVDFKSYDLFDHCLFFIYPGQVHQLIAEGRPEGWVINFSQLFLVQHSIPDRMINDVYLFNKHGETPPLPVSEDNFQHYKDIIRQIQQYSQLDSSMKDDALGALLKLMLVQSNSHCSLQKEKNPQTIEAGNQLVRHFKELIEKHYNELHKVSDYADMLAVTSDYLNKSVKSITGKSAKEFILDRILVEAKRVLLFTETTNKELAFQLGFEEPSHFSNFFKRYTNSSPLDFRNAARQA</sequence>
<dbReference type="GO" id="GO:0043565">
    <property type="term" value="F:sequence-specific DNA binding"/>
    <property type="evidence" value="ECO:0007669"/>
    <property type="project" value="InterPro"/>
</dbReference>
<name>A0A419W6K3_9BACT</name>
<dbReference type="SMART" id="SM00342">
    <property type="entry name" value="HTH_ARAC"/>
    <property type="match status" value="1"/>
</dbReference>
<dbReference type="PANTHER" id="PTHR43280">
    <property type="entry name" value="ARAC-FAMILY TRANSCRIPTIONAL REGULATOR"/>
    <property type="match status" value="1"/>
</dbReference>
<protein>
    <submittedName>
        <fullName evidence="5">AraC-like DNA-binding protein</fullName>
    </submittedName>
</protein>
<comment type="caution">
    <text evidence="5">The sequence shown here is derived from an EMBL/GenBank/DDBJ whole genome shotgun (WGS) entry which is preliminary data.</text>
</comment>
<dbReference type="InterPro" id="IPR037923">
    <property type="entry name" value="HTH-like"/>
</dbReference>
<evidence type="ECO:0000256" key="2">
    <source>
        <dbReference type="ARBA" id="ARBA00023125"/>
    </source>
</evidence>
<accession>A0A419W6K3</accession>
<dbReference type="Proteomes" id="UP000283387">
    <property type="component" value="Unassembled WGS sequence"/>
</dbReference>
<gene>
    <name evidence="5" type="ORF">BC643_1446</name>
</gene>
<dbReference type="PANTHER" id="PTHR43280:SF32">
    <property type="entry name" value="TRANSCRIPTIONAL REGULATORY PROTEIN"/>
    <property type="match status" value="1"/>
</dbReference>
<dbReference type="RefSeq" id="WP_120272433.1">
    <property type="nucleotide sequence ID" value="NZ_RAPN01000001.1"/>
</dbReference>
<feature type="domain" description="HTH araC/xylS-type" evidence="4">
    <location>
        <begin position="191"/>
        <end position="289"/>
    </location>
</feature>
<keyword evidence="1" id="KW-0805">Transcription regulation</keyword>
<organism evidence="5 6">
    <name type="scientific">Mangrovibacterium diazotrophicum</name>
    <dbReference type="NCBI Taxonomy" id="1261403"/>
    <lineage>
        <taxon>Bacteria</taxon>
        <taxon>Pseudomonadati</taxon>
        <taxon>Bacteroidota</taxon>
        <taxon>Bacteroidia</taxon>
        <taxon>Marinilabiliales</taxon>
        <taxon>Prolixibacteraceae</taxon>
        <taxon>Mangrovibacterium</taxon>
    </lineage>
</organism>
<dbReference type="Gene3D" id="1.10.10.60">
    <property type="entry name" value="Homeodomain-like"/>
    <property type="match status" value="1"/>
</dbReference>
<dbReference type="InterPro" id="IPR018060">
    <property type="entry name" value="HTH_AraC"/>
</dbReference>
<evidence type="ECO:0000259" key="4">
    <source>
        <dbReference type="PROSITE" id="PS01124"/>
    </source>
</evidence>
<keyword evidence="2 5" id="KW-0238">DNA-binding</keyword>
<dbReference type="Gene3D" id="2.60.120.10">
    <property type="entry name" value="Jelly Rolls"/>
    <property type="match status" value="1"/>
</dbReference>
<evidence type="ECO:0000256" key="1">
    <source>
        <dbReference type="ARBA" id="ARBA00023015"/>
    </source>
</evidence>
<proteinExistence type="predicted"/>
<keyword evidence="3" id="KW-0804">Transcription</keyword>
<dbReference type="AlphaFoldDB" id="A0A419W6K3"/>
<dbReference type="OrthoDB" id="1096411at2"/>
<evidence type="ECO:0000256" key="3">
    <source>
        <dbReference type="ARBA" id="ARBA00023163"/>
    </source>
</evidence>
<dbReference type="GO" id="GO:0003700">
    <property type="term" value="F:DNA-binding transcription factor activity"/>
    <property type="evidence" value="ECO:0007669"/>
    <property type="project" value="InterPro"/>
</dbReference>
<dbReference type="EMBL" id="RAPN01000001">
    <property type="protein sequence ID" value="RKD91097.1"/>
    <property type="molecule type" value="Genomic_DNA"/>
</dbReference>
<evidence type="ECO:0000313" key="6">
    <source>
        <dbReference type="Proteomes" id="UP000283387"/>
    </source>
</evidence>
<dbReference type="InterPro" id="IPR009057">
    <property type="entry name" value="Homeodomain-like_sf"/>
</dbReference>
<dbReference type="InterPro" id="IPR003313">
    <property type="entry name" value="AraC-bd"/>
</dbReference>
<dbReference type="SUPFAM" id="SSF46689">
    <property type="entry name" value="Homeodomain-like"/>
    <property type="match status" value="1"/>
</dbReference>
<keyword evidence="6" id="KW-1185">Reference proteome</keyword>